<evidence type="ECO:0000259" key="1">
    <source>
        <dbReference type="PROSITE" id="PS50995"/>
    </source>
</evidence>
<dbReference type="PANTHER" id="PTHR33164">
    <property type="entry name" value="TRANSCRIPTIONAL REGULATOR, MARR FAMILY"/>
    <property type="match status" value="1"/>
</dbReference>
<dbReference type="SMART" id="SM00347">
    <property type="entry name" value="HTH_MARR"/>
    <property type="match status" value="1"/>
</dbReference>
<dbReference type="InterPro" id="IPR011991">
    <property type="entry name" value="ArsR-like_HTH"/>
</dbReference>
<reference evidence="3" key="1">
    <citation type="journal article" date="2019" name="Int. J. Syst. Evol. Microbiol.">
        <title>The Global Catalogue of Microorganisms (GCM) 10K type strain sequencing project: providing services to taxonomists for standard genome sequencing and annotation.</title>
        <authorList>
            <consortium name="The Broad Institute Genomics Platform"/>
            <consortium name="The Broad Institute Genome Sequencing Center for Infectious Disease"/>
            <person name="Wu L."/>
            <person name="Ma J."/>
        </authorList>
    </citation>
    <scope>NUCLEOTIDE SEQUENCE [LARGE SCALE GENOMIC DNA]</scope>
    <source>
        <strain evidence="3">JCM 14718</strain>
    </source>
</reference>
<dbReference type="InterPro" id="IPR036390">
    <property type="entry name" value="WH_DNA-bd_sf"/>
</dbReference>
<gene>
    <name evidence="2" type="ORF">GCM10009765_44730</name>
</gene>
<evidence type="ECO:0000313" key="3">
    <source>
        <dbReference type="Proteomes" id="UP001500618"/>
    </source>
</evidence>
<dbReference type="PROSITE" id="PS50995">
    <property type="entry name" value="HTH_MARR_2"/>
    <property type="match status" value="1"/>
</dbReference>
<dbReference type="InterPro" id="IPR000835">
    <property type="entry name" value="HTH_MarR-typ"/>
</dbReference>
<organism evidence="2 3">
    <name type="scientific">Fodinicola feengrottensis</name>
    <dbReference type="NCBI Taxonomy" id="435914"/>
    <lineage>
        <taxon>Bacteria</taxon>
        <taxon>Bacillati</taxon>
        <taxon>Actinomycetota</taxon>
        <taxon>Actinomycetes</taxon>
        <taxon>Mycobacteriales</taxon>
        <taxon>Fodinicola</taxon>
    </lineage>
</organism>
<dbReference type="InterPro" id="IPR036388">
    <property type="entry name" value="WH-like_DNA-bd_sf"/>
</dbReference>
<dbReference type="Pfam" id="PF12802">
    <property type="entry name" value="MarR_2"/>
    <property type="match status" value="1"/>
</dbReference>
<dbReference type="Proteomes" id="UP001500618">
    <property type="component" value="Unassembled WGS sequence"/>
</dbReference>
<comment type="caution">
    <text evidence="2">The sequence shown here is derived from an EMBL/GenBank/DDBJ whole genome shotgun (WGS) entry which is preliminary data.</text>
</comment>
<dbReference type="CDD" id="cd00090">
    <property type="entry name" value="HTH_ARSR"/>
    <property type="match status" value="1"/>
</dbReference>
<dbReference type="RefSeq" id="WP_163573435.1">
    <property type="nucleotide sequence ID" value="NZ_BAAANY010000017.1"/>
</dbReference>
<dbReference type="SUPFAM" id="SSF46785">
    <property type="entry name" value="Winged helix' DNA-binding domain"/>
    <property type="match status" value="1"/>
</dbReference>
<name>A0ABP4TN37_9ACTN</name>
<evidence type="ECO:0000313" key="2">
    <source>
        <dbReference type="EMBL" id="GAA1690325.1"/>
    </source>
</evidence>
<proteinExistence type="predicted"/>
<dbReference type="Gene3D" id="1.10.10.10">
    <property type="entry name" value="Winged helix-like DNA-binding domain superfamily/Winged helix DNA-binding domain"/>
    <property type="match status" value="1"/>
</dbReference>
<keyword evidence="3" id="KW-1185">Reference proteome</keyword>
<sequence length="157" mass="17411">MSNQARREALVTELVAALPGWQVPLAQLNGLIADRMGVTTSDLQCLYALAHDGPATASVLAKRVNLTSGSASRMVDRLEAAGYLRRVPDPTDRRRILIEPDQDSINRVGAYYDPLNQRHRDDLGDFDEEQLSLLLRFVKAAEASTESVVREFSRTSE</sequence>
<accession>A0ABP4TN37</accession>
<feature type="domain" description="HTH marR-type" evidence="1">
    <location>
        <begin position="7"/>
        <end position="143"/>
    </location>
</feature>
<protein>
    <recommendedName>
        <fullName evidence="1">HTH marR-type domain-containing protein</fullName>
    </recommendedName>
</protein>
<dbReference type="PANTHER" id="PTHR33164:SF106">
    <property type="entry name" value="TRANSCRIPTIONAL REGULATORY PROTEIN"/>
    <property type="match status" value="1"/>
</dbReference>
<dbReference type="EMBL" id="BAAANY010000017">
    <property type="protein sequence ID" value="GAA1690325.1"/>
    <property type="molecule type" value="Genomic_DNA"/>
</dbReference>
<dbReference type="InterPro" id="IPR039422">
    <property type="entry name" value="MarR/SlyA-like"/>
</dbReference>